<dbReference type="GO" id="GO:0016491">
    <property type="term" value="F:oxidoreductase activity"/>
    <property type="evidence" value="ECO:0007669"/>
    <property type="project" value="UniProtKB-KW"/>
</dbReference>
<dbReference type="Pfam" id="PF00389">
    <property type="entry name" value="2-Hacid_dh"/>
    <property type="match status" value="1"/>
</dbReference>
<organism evidence="6 7">
    <name type="scientific">Bacillus salipaludis</name>
    <dbReference type="NCBI Taxonomy" id="2547811"/>
    <lineage>
        <taxon>Bacteria</taxon>
        <taxon>Bacillati</taxon>
        <taxon>Bacillota</taxon>
        <taxon>Bacilli</taxon>
        <taxon>Bacillales</taxon>
        <taxon>Bacillaceae</taxon>
        <taxon>Bacillus</taxon>
    </lineage>
</organism>
<dbReference type="PANTHER" id="PTHR10996:SF283">
    <property type="entry name" value="GLYOXYLATE_HYDROXYPYRUVATE REDUCTASE B"/>
    <property type="match status" value="1"/>
</dbReference>
<dbReference type="PROSITE" id="PS00671">
    <property type="entry name" value="D_2_HYDROXYACID_DH_3"/>
    <property type="match status" value="1"/>
</dbReference>
<dbReference type="PROSITE" id="PS00065">
    <property type="entry name" value="D_2_HYDROXYACID_DH_1"/>
    <property type="match status" value="1"/>
</dbReference>
<evidence type="ECO:0000313" key="6">
    <source>
        <dbReference type="EMBL" id="MFK9090018.1"/>
    </source>
</evidence>
<dbReference type="PANTHER" id="PTHR10996">
    <property type="entry name" value="2-HYDROXYACID DEHYDROGENASE-RELATED"/>
    <property type="match status" value="1"/>
</dbReference>
<dbReference type="EMBL" id="JBJHQH010000001">
    <property type="protein sequence ID" value="MFK9090018.1"/>
    <property type="molecule type" value="Genomic_DNA"/>
</dbReference>
<accession>A0ABW8R9A0</accession>
<evidence type="ECO:0000313" key="7">
    <source>
        <dbReference type="Proteomes" id="UP001623041"/>
    </source>
</evidence>
<reference evidence="6 7" key="1">
    <citation type="submission" date="2024-11" db="EMBL/GenBank/DDBJ databases">
        <authorList>
            <person name="Lucas J.A."/>
        </authorList>
    </citation>
    <scope>NUCLEOTIDE SEQUENCE [LARGE SCALE GENOMIC DNA]</scope>
    <source>
        <strain evidence="6 7">Z 5.4</strain>
    </source>
</reference>
<dbReference type="SUPFAM" id="SSF52283">
    <property type="entry name" value="Formate/glycerate dehydrogenase catalytic domain-like"/>
    <property type="match status" value="1"/>
</dbReference>
<proteinExistence type="inferred from homology"/>
<name>A0ABW8R9A0_9BACI</name>
<dbReference type="Pfam" id="PF02826">
    <property type="entry name" value="2-Hacid_dh_C"/>
    <property type="match status" value="1"/>
</dbReference>
<keyword evidence="2 3" id="KW-0560">Oxidoreductase</keyword>
<sequence length="329" mass="36291">MKPYVYITRKLPEEIIKPLQQKYEVNMWEHEDIPVPKDILLLEAKKADALLTVLSDSIDERILTAGKNLKVVANLAVGFDNIDLKAASRGGIAVCNTPDVLTDTTADLTFGLLMATARRIVEAAEFVKEGKWESWSPLLLAGQDIHHKTIGIVGMGNIGETVAKRATGFDMNILYHNRSRKPEVEQRLGLAYASFDELVKKSDFIVCLTPLTAETKNMFTREVFKKMKKSAIFINASRGPVVDEQALYEALVAGEIVGAGLDVFEKEPINAGHPLLKLTNVVALPHIGSSSIETRVAMMQLCIDNIEAIIAGKEPKTLVNKDWMPLVKA</sequence>
<keyword evidence="7" id="KW-1185">Reference proteome</keyword>
<evidence type="ECO:0000259" key="4">
    <source>
        <dbReference type="Pfam" id="PF00389"/>
    </source>
</evidence>
<dbReference type="EC" id="1.1.1.-" evidence="6"/>
<dbReference type="RefSeq" id="WP_406578734.1">
    <property type="nucleotide sequence ID" value="NZ_JBJHQH010000001.1"/>
</dbReference>
<feature type="domain" description="D-isomer specific 2-hydroxyacid dehydrogenase catalytic" evidence="4">
    <location>
        <begin position="5"/>
        <end position="320"/>
    </location>
</feature>
<comment type="similarity">
    <text evidence="1 3">Belongs to the D-isomer specific 2-hydroxyacid dehydrogenase family.</text>
</comment>
<dbReference type="InterPro" id="IPR006139">
    <property type="entry name" value="D-isomer_2_OHA_DH_cat_dom"/>
</dbReference>
<dbReference type="Proteomes" id="UP001623041">
    <property type="component" value="Unassembled WGS sequence"/>
</dbReference>
<evidence type="ECO:0000259" key="5">
    <source>
        <dbReference type="Pfam" id="PF02826"/>
    </source>
</evidence>
<dbReference type="Gene3D" id="3.40.50.720">
    <property type="entry name" value="NAD(P)-binding Rossmann-like Domain"/>
    <property type="match status" value="2"/>
</dbReference>
<dbReference type="CDD" id="cd05301">
    <property type="entry name" value="GDH"/>
    <property type="match status" value="1"/>
</dbReference>
<evidence type="ECO:0000256" key="3">
    <source>
        <dbReference type="RuleBase" id="RU003719"/>
    </source>
</evidence>
<dbReference type="InterPro" id="IPR006140">
    <property type="entry name" value="D-isomer_DH_NAD-bd"/>
</dbReference>
<dbReference type="InterPro" id="IPR029752">
    <property type="entry name" value="D-isomer_DH_CS1"/>
</dbReference>
<feature type="domain" description="D-isomer specific 2-hydroxyacid dehydrogenase NAD-binding" evidence="5">
    <location>
        <begin position="110"/>
        <end position="288"/>
    </location>
</feature>
<dbReference type="InterPro" id="IPR036291">
    <property type="entry name" value="NAD(P)-bd_dom_sf"/>
</dbReference>
<evidence type="ECO:0000256" key="2">
    <source>
        <dbReference type="ARBA" id="ARBA00023002"/>
    </source>
</evidence>
<gene>
    <name evidence="6" type="ORF">ACJEBI_00795</name>
</gene>
<protein>
    <submittedName>
        <fullName evidence="6">2-hydroxyacid dehydrogenase</fullName>
        <ecNumber evidence="6">1.1.1.-</ecNumber>
    </submittedName>
</protein>
<dbReference type="InterPro" id="IPR029753">
    <property type="entry name" value="D-isomer_DH_CS"/>
</dbReference>
<comment type="caution">
    <text evidence="6">The sequence shown here is derived from an EMBL/GenBank/DDBJ whole genome shotgun (WGS) entry which is preliminary data.</text>
</comment>
<dbReference type="InterPro" id="IPR050223">
    <property type="entry name" value="D-isomer_2-hydroxyacid_DH"/>
</dbReference>
<evidence type="ECO:0000256" key="1">
    <source>
        <dbReference type="ARBA" id="ARBA00005854"/>
    </source>
</evidence>
<dbReference type="SUPFAM" id="SSF51735">
    <property type="entry name" value="NAD(P)-binding Rossmann-fold domains"/>
    <property type="match status" value="1"/>
</dbReference>